<dbReference type="Gene3D" id="3.40.50.300">
    <property type="entry name" value="P-loop containing nucleotide triphosphate hydrolases"/>
    <property type="match status" value="2"/>
</dbReference>
<feature type="domain" description="HD Cas3-type" evidence="6">
    <location>
        <begin position="840"/>
        <end position="1033"/>
    </location>
</feature>
<dbReference type="InterPro" id="IPR006483">
    <property type="entry name" value="CRISPR-assoc_Cas3_HD"/>
</dbReference>
<evidence type="ECO:0000256" key="1">
    <source>
        <dbReference type="ARBA" id="ARBA00022741"/>
    </source>
</evidence>
<keyword evidence="5" id="KW-0051">Antiviral defense</keyword>
<evidence type="ECO:0000259" key="6">
    <source>
        <dbReference type="PROSITE" id="PS51643"/>
    </source>
</evidence>
<evidence type="ECO:0000256" key="2">
    <source>
        <dbReference type="ARBA" id="ARBA00022801"/>
    </source>
</evidence>
<dbReference type="PROSITE" id="PS51643">
    <property type="entry name" value="HD_CAS3"/>
    <property type="match status" value="1"/>
</dbReference>
<accession>A0AB73PE13</accession>
<dbReference type="GO" id="GO:0005524">
    <property type="term" value="F:ATP binding"/>
    <property type="evidence" value="ECO:0007669"/>
    <property type="project" value="UniProtKB-KW"/>
</dbReference>
<dbReference type="SMART" id="SM00490">
    <property type="entry name" value="HELICc"/>
    <property type="match status" value="1"/>
</dbReference>
<evidence type="ECO:0000313" key="8">
    <source>
        <dbReference type="Proteomes" id="UP000192714"/>
    </source>
</evidence>
<dbReference type="EMBL" id="NAQF01000008">
    <property type="protein sequence ID" value="OQM57156.1"/>
    <property type="molecule type" value="Genomic_DNA"/>
</dbReference>
<evidence type="ECO:0000256" key="4">
    <source>
        <dbReference type="ARBA" id="ARBA00022840"/>
    </source>
</evidence>
<reference evidence="7 8" key="1">
    <citation type="submission" date="2017-03" db="EMBL/GenBank/DDBJ databases">
        <title>Maternal inheritance of bifidobacteria.</title>
        <authorList>
            <person name="Lugli G.A."/>
            <person name="Duranti S."/>
            <person name="Milani C."/>
            <person name="Mancabelli L."/>
        </authorList>
    </citation>
    <scope>NUCLEOTIDE SEQUENCE [LARGE SCALE GENOMIC DNA]</scope>
    <source>
        <strain evidence="7 8">1892B</strain>
    </source>
</reference>
<proteinExistence type="predicted"/>
<comment type="caution">
    <text evidence="7">The sequence shown here is derived from an EMBL/GenBank/DDBJ whole genome shotgun (WGS) entry which is preliminary data.</text>
</comment>
<dbReference type="SUPFAM" id="SSF52540">
    <property type="entry name" value="P-loop containing nucleoside triphosphate hydrolases"/>
    <property type="match status" value="1"/>
</dbReference>
<dbReference type="GO" id="GO:0004386">
    <property type="term" value="F:helicase activity"/>
    <property type="evidence" value="ECO:0007669"/>
    <property type="project" value="UniProtKB-KW"/>
</dbReference>
<keyword evidence="2" id="KW-0378">Hydrolase</keyword>
<name>A0AB73PE13_BIFAD</name>
<evidence type="ECO:0000256" key="3">
    <source>
        <dbReference type="ARBA" id="ARBA00022806"/>
    </source>
</evidence>
<dbReference type="AlphaFoldDB" id="A0AB73PE13"/>
<keyword evidence="3" id="KW-0347">Helicase</keyword>
<dbReference type="GO" id="GO:0016787">
    <property type="term" value="F:hydrolase activity"/>
    <property type="evidence" value="ECO:0007669"/>
    <property type="project" value="UniProtKB-KW"/>
</dbReference>
<protein>
    <submittedName>
        <fullName evidence="7">CRISPR-associated helicase Cas3, Anaes-subtype</fullName>
    </submittedName>
</protein>
<dbReference type="Pfam" id="PF22590">
    <property type="entry name" value="Cas3-like_C_2"/>
    <property type="match status" value="1"/>
</dbReference>
<dbReference type="RefSeq" id="WP_235363035.1">
    <property type="nucleotide sequence ID" value="NZ_JAQEFX010000012.1"/>
</dbReference>
<dbReference type="InterPro" id="IPR027417">
    <property type="entry name" value="P-loop_NTPase"/>
</dbReference>
<dbReference type="InterPro" id="IPR054712">
    <property type="entry name" value="Cas3-like_dom"/>
</dbReference>
<dbReference type="InterPro" id="IPR013444">
    <property type="entry name" value="Helicase_Cas3_CRISPR-ass_Anaes"/>
</dbReference>
<dbReference type="NCBIfam" id="TIGR02621">
    <property type="entry name" value="cas3_GSU0051"/>
    <property type="match status" value="1"/>
</dbReference>
<keyword evidence="4" id="KW-0067">ATP-binding</keyword>
<keyword evidence="1" id="KW-0547">Nucleotide-binding</keyword>
<evidence type="ECO:0000313" key="7">
    <source>
        <dbReference type="EMBL" id="OQM57156.1"/>
    </source>
</evidence>
<dbReference type="Proteomes" id="UP000192714">
    <property type="component" value="Unassembled WGS sequence"/>
</dbReference>
<organism evidence="7 8">
    <name type="scientific">Bifidobacterium adolescentis</name>
    <dbReference type="NCBI Taxonomy" id="1680"/>
    <lineage>
        <taxon>Bacteria</taxon>
        <taxon>Bacillati</taxon>
        <taxon>Actinomycetota</taxon>
        <taxon>Actinomycetes</taxon>
        <taxon>Bifidobacteriales</taxon>
        <taxon>Bifidobacteriaceae</taxon>
        <taxon>Bifidobacterium</taxon>
    </lineage>
</organism>
<dbReference type="InterPro" id="IPR001650">
    <property type="entry name" value="Helicase_C-like"/>
</dbReference>
<evidence type="ECO:0000256" key="5">
    <source>
        <dbReference type="ARBA" id="ARBA00023118"/>
    </source>
</evidence>
<gene>
    <name evidence="7" type="ORF">B5789_1588</name>
</gene>
<dbReference type="GO" id="GO:0051607">
    <property type="term" value="P:defense response to virus"/>
    <property type="evidence" value="ECO:0007669"/>
    <property type="project" value="UniProtKB-KW"/>
</dbReference>
<sequence length="1039" mass="117348">MAEMSLEQRQYLTAKFKEFIAAVHSSHESNLPVRTPYQWQIRLMLYVAEHGYWPRSIGAPTASGKTSVIDIHVFLNAMAGLSLVEGNGLFDLPLRNIPRRLALTVNRRSLVDDQFDEACALQDKMQIEHVANDGLDVYRDGLKLRAAINDGTKSDSAIPRMIAVELRGSISPDREWRYYPQTCAVICATPDMFGSRLLFRGYGTSRTMRSMEAGLLAYDTVLIVDEAHLSQQLLKTAQQVARIENMADAPIARQVSPLQVVETTATPVSEDTDNAISVLESDFTTDVMLEKRLNQSKPVVVTCDFEKSKDEIDAIVEQCLSLIHSNIEADEYSDSGPHVLGCILNTVKKANLVADKLEKLCKKNGIKKPIDVYIGPMRAYDKRKVADKLHSLSELKPDEAPCCIIGTQTLEVGVDIDFANMVTEIAPGSALVQRAGRVNRRGLRSEGLIYIFGVDLQKLSEKKQSDETVPYKPEDIIKAQTWLNSLEDAETGKPSISAWSVGKTMVPREDPDRLLIQRLELWDVENLSVTDENLCANLCGVDLQQGRADLNLWLRDDLNSSGPDINIVVRNLPWNDMSAIRILEMAQPENDELFPVRKWRGLQEFFKCLEKEDNKSRRRGARVEADNEHGGKDKIDFPHRVFRYRASEPEGHRVICMHVQDAEHAVIKSGDILILDDFERVFSTFTENVAIFDPEGSSTVEDVFNKCGSSIMVINDISLKPKEIEAFQHIQNIEEISGEHNAEVLSDKVQNDMQESLRLIRAAAAAESTSSVECSLLCFEREHSCFDVDGNEIIREVRWIVSSASENAPDSESDQEIIVSRKKTLFLGGISNDSNLRRKEGHQDHVAWRAQALGKAVGLDDTLTNDLRIAGEYHDEGKKDRRFQRLLRNDREVQETELWAKSRYFISHAKERGLRNEYRLHGWRHEQRSVAEFLQASKTNERLRDMEETDKQLVARLIGTSHGHGRASFQYGTEYLLPVEGGSSREMNPELNVLSDRLFETGEWETLIDHTNQRYGFWGVSYLEALLRAADITCSKEGL</sequence>